<protein>
    <submittedName>
        <fullName evidence="2">Uncharacterized protein</fullName>
    </submittedName>
</protein>
<accession>A0A2S0K4H2</accession>
<name>A0A2S0K4H2_LYSSH</name>
<proteinExistence type="predicted"/>
<evidence type="ECO:0000313" key="2">
    <source>
        <dbReference type="EMBL" id="AVK98275.1"/>
    </source>
</evidence>
<keyword evidence="1" id="KW-1133">Transmembrane helix</keyword>
<keyword evidence="1" id="KW-0472">Membrane</keyword>
<organism evidence="2 3">
    <name type="scientific">Lysinibacillus sphaericus</name>
    <name type="common">Bacillus sphaericus</name>
    <dbReference type="NCBI Taxonomy" id="1421"/>
    <lineage>
        <taxon>Bacteria</taxon>
        <taxon>Bacillati</taxon>
        <taxon>Bacillota</taxon>
        <taxon>Bacilli</taxon>
        <taxon>Bacillales</taxon>
        <taxon>Bacillaceae</taxon>
        <taxon>Lysinibacillus</taxon>
    </lineage>
</organism>
<evidence type="ECO:0000313" key="3">
    <source>
        <dbReference type="Proteomes" id="UP000238825"/>
    </source>
</evidence>
<feature type="transmembrane region" description="Helical" evidence="1">
    <location>
        <begin position="20"/>
        <end position="38"/>
    </location>
</feature>
<dbReference type="Proteomes" id="UP000238825">
    <property type="component" value="Chromosome"/>
</dbReference>
<keyword evidence="1" id="KW-0812">Transmembrane</keyword>
<dbReference type="AlphaFoldDB" id="A0A2S0K4H2"/>
<reference evidence="2 3" key="1">
    <citation type="submission" date="2017-03" db="EMBL/GenBank/DDBJ databases">
        <title>The whole genome sequencing and assembly of Lysinibacillus sphaericus DSM 28T strain.</title>
        <authorList>
            <person name="Lee Y.-J."/>
            <person name="Yi H."/>
            <person name="Bahn Y.-S."/>
            <person name="Kim J.F."/>
            <person name="Lee D.-W."/>
        </authorList>
    </citation>
    <scope>NUCLEOTIDE SEQUENCE [LARGE SCALE GENOMIC DNA]</scope>
    <source>
        <strain evidence="2 3">DSM 28</strain>
    </source>
</reference>
<evidence type="ECO:0000256" key="1">
    <source>
        <dbReference type="SAM" id="Phobius"/>
    </source>
</evidence>
<sequence length="81" mass="9103">MNLQQSVMFLIIPHCLQWFYGLQVIVSHFCFIIAGNFAQIAGKPCYIAGKAVPIADKSPHFINSIAFSGKRPIEHKIFLLI</sequence>
<gene>
    <name evidence="2" type="ORF">LS41612_19185</name>
</gene>
<dbReference type="EMBL" id="CP019980">
    <property type="protein sequence ID" value="AVK98275.1"/>
    <property type="molecule type" value="Genomic_DNA"/>
</dbReference>